<proteinExistence type="predicted"/>
<accession>A0A9P4HJC7</accession>
<dbReference type="OrthoDB" id="441660at2759"/>
<feature type="region of interest" description="Disordered" evidence="1">
    <location>
        <begin position="1"/>
        <end position="47"/>
    </location>
</feature>
<organism evidence="4 5">
    <name type="scientific">Setomelanomma holmii</name>
    <dbReference type="NCBI Taxonomy" id="210430"/>
    <lineage>
        <taxon>Eukaryota</taxon>
        <taxon>Fungi</taxon>
        <taxon>Dikarya</taxon>
        <taxon>Ascomycota</taxon>
        <taxon>Pezizomycotina</taxon>
        <taxon>Dothideomycetes</taxon>
        <taxon>Pleosporomycetidae</taxon>
        <taxon>Pleosporales</taxon>
        <taxon>Pleosporineae</taxon>
        <taxon>Phaeosphaeriaceae</taxon>
        <taxon>Setomelanomma</taxon>
    </lineage>
</organism>
<dbReference type="EMBL" id="ML978160">
    <property type="protein sequence ID" value="KAF2034629.1"/>
    <property type="molecule type" value="Genomic_DNA"/>
</dbReference>
<evidence type="ECO:0000256" key="1">
    <source>
        <dbReference type="SAM" id="MobiDB-lite"/>
    </source>
</evidence>
<reference evidence="4" key="1">
    <citation type="journal article" date="2020" name="Stud. Mycol.">
        <title>101 Dothideomycetes genomes: a test case for predicting lifestyles and emergence of pathogens.</title>
        <authorList>
            <person name="Haridas S."/>
            <person name="Albert R."/>
            <person name="Binder M."/>
            <person name="Bloem J."/>
            <person name="Labutti K."/>
            <person name="Salamov A."/>
            <person name="Andreopoulos B."/>
            <person name="Baker S."/>
            <person name="Barry K."/>
            <person name="Bills G."/>
            <person name="Bluhm B."/>
            <person name="Cannon C."/>
            <person name="Castanera R."/>
            <person name="Culley D."/>
            <person name="Daum C."/>
            <person name="Ezra D."/>
            <person name="Gonzalez J."/>
            <person name="Henrissat B."/>
            <person name="Kuo A."/>
            <person name="Liang C."/>
            <person name="Lipzen A."/>
            <person name="Lutzoni F."/>
            <person name="Magnuson J."/>
            <person name="Mondo S."/>
            <person name="Nolan M."/>
            <person name="Ohm R."/>
            <person name="Pangilinan J."/>
            <person name="Park H.-J."/>
            <person name="Ramirez L."/>
            <person name="Alfaro M."/>
            <person name="Sun H."/>
            <person name="Tritt A."/>
            <person name="Yoshinaga Y."/>
            <person name="Zwiers L.-H."/>
            <person name="Turgeon B."/>
            <person name="Goodwin S."/>
            <person name="Spatafora J."/>
            <person name="Crous P."/>
            <person name="Grigoriev I."/>
        </authorList>
    </citation>
    <scope>NUCLEOTIDE SEQUENCE</scope>
    <source>
        <strain evidence="4">CBS 110217</strain>
    </source>
</reference>
<dbReference type="SUPFAM" id="SSF69848">
    <property type="entry name" value="LCCL domain"/>
    <property type="match status" value="1"/>
</dbReference>
<dbReference type="SMART" id="SM00603">
    <property type="entry name" value="LCCL"/>
    <property type="match status" value="1"/>
</dbReference>
<feature type="compositionally biased region" description="Polar residues" evidence="1">
    <location>
        <begin position="22"/>
        <end position="33"/>
    </location>
</feature>
<evidence type="ECO:0000259" key="3">
    <source>
        <dbReference type="PROSITE" id="PS50820"/>
    </source>
</evidence>
<dbReference type="InterPro" id="IPR004043">
    <property type="entry name" value="LCCL"/>
</dbReference>
<dbReference type="PROSITE" id="PS50820">
    <property type="entry name" value="LCCL"/>
    <property type="match status" value="1"/>
</dbReference>
<evidence type="ECO:0000313" key="4">
    <source>
        <dbReference type="EMBL" id="KAF2034629.1"/>
    </source>
</evidence>
<dbReference type="Gene3D" id="2.170.130.20">
    <property type="entry name" value="LCCL-like domain"/>
    <property type="match status" value="1"/>
</dbReference>
<dbReference type="PANTHER" id="PTHR31331:SF1">
    <property type="entry name" value="CYSTEINE RICH SECRETORY PROTEIN LCCL DOMAIN CONTAINING 2"/>
    <property type="match status" value="1"/>
</dbReference>
<evidence type="ECO:0000256" key="2">
    <source>
        <dbReference type="SAM" id="Phobius"/>
    </source>
</evidence>
<keyword evidence="2" id="KW-0472">Membrane</keyword>
<keyword evidence="2" id="KW-0812">Transmembrane</keyword>
<comment type="caution">
    <text evidence="4">The sequence shown here is derived from an EMBL/GenBank/DDBJ whole genome shotgun (WGS) entry which is preliminary data.</text>
</comment>
<feature type="transmembrane region" description="Helical" evidence="2">
    <location>
        <begin position="310"/>
        <end position="343"/>
    </location>
</feature>
<dbReference type="InterPro" id="IPR036609">
    <property type="entry name" value="LCCL_sf"/>
</dbReference>
<dbReference type="Proteomes" id="UP000799777">
    <property type="component" value="Unassembled WGS sequence"/>
</dbReference>
<feature type="transmembrane region" description="Helical" evidence="2">
    <location>
        <begin position="355"/>
        <end position="376"/>
    </location>
</feature>
<feature type="transmembrane region" description="Helical" evidence="2">
    <location>
        <begin position="432"/>
        <end position="451"/>
    </location>
</feature>
<keyword evidence="5" id="KW-1185">Reference proteome</keyword>
<feature type="transmembrane region" description="Helical" evidence="2">
    <location>
        <begin position="396"/>
        <end position="412"/>
    </location>
</feature>
<feature type="compositionally biased region" description="Polar residues" evidence="1">
    <location>
        <begin position="1"/>
        <end position="11"/>
    </location>
</feature>
<feature type="transmembrane region" description="Helical" evidence="2">
    <location>
        <begin position="463"/>
        <end position="484"/>
    </location>
</feature>
<protein>
    <recommendedName>
        <fullName evidence="3">LCCL domain-containing protein</fullName>
    </recommendedName>
</protein>
<dbReference type="PANTHER" id="PTHR31331">
    <property type="entry name" value="LCCL DOMAIN PROTEIN (AFU_ORTHOLOGUE AFUA_5G08630)"/>
    <property type="match status" value="1"/>
</dbReference>
<feature type="transmembrane region" description="Helical" evidence="2">
    <location>
        <begin position="119"/>
        <end position="141"/>
    </location>
</feature>
<feature type="domain" description="LCCL" evidence="3">
    <location>
        <begin position="155"/>
        <end position="278"/>
    </location>
</feature>
<name>A0A9P4HJC7_9PLEO</name>
<gene>
    <name evidence="4" type="ORF">EK21DRAFT_56046</name>
</gene>
<sequence length="650" mass="69826">MTSKGPSTATTVPIDLEHGNRDQITPSASSSLTPDGPRSKAATPRRSLEIEEVVPRQRSLKTPRICTRLEGKLPEPIVRCGRTVAKWLEGPKPPRQHRIKPLLEWVQTFPARLLGRLPAWARLLVYIVLFVIWAVAFGVILTNYSLPSNIGGFGAPVPLSCVTNLWPSPQSCGLDGRNCLPFANSSFAFNCPADCLSAQVLNPRAIGNVSINYRSLVVGGALDETGNGAPAYRGDSFVCGAAIHAGVIKNGQGGCGVVSLIGEKDDFGAVSRNGIDSVGFDSSFPMAFDFNQSQAIVSASSKCQDPRWKLLTLSTIFTAIFGIVTSSAATFFAPVFTILFFQIGMASDPPSYTTYASLASTTLGRLLPAALAAALFYQYSVRKSLRNCTAHVEKTILWLGGAWVGALGNYTFEQIPIQRLTGHDIRQQPGAITALVIIILILFGIILYQCWCLRTEGRLLRYLALYALLGVSLGILAAMPHLTLRIHHYIIALLLLPGTGMQTRISLLAQGLLVGLFVNGIARWGFDAILQTADALRGDAQLGSGIPSILEPVINGSSITFTWQGLLQGYQGVSVLVNDVERYRGGGGEGGSSGNGSFTWNRTGDLSEYFRFGFVSYLPFGGVAYSDFTRAGTWWGNGTWGGIPPGRTGN</sequence>
<dbReference type="Pfam" id="PF03815">
    <property type="entry name" value="LCCL"/>
    <property type="match status" value="1"/>
</dbReference>
<evidence type="ECO:0000313" key="5">
    <source>
        <dbReference type="Proteomes" id="UP000799777"/>
    </source>
</evidence>
<dbReference type="InterPro" id="IPR051957">
    <property type="entry name" value="CRISP-LCCL_domain"/>
</dbReference>
<keyword evidence="2" id="KW-1133">Transmembrane helix</keyword>
<dbReference type="AlphaFoldDB" id="A0A9P4HJC7"/>